<evidence type="ECO:0000259" key="9">
    <source>
        <dbReference type="Pfam" id="PF02397"/>
    </source>
</evidence>
<name>A0A560W8H4_9MICO</name>
<keyword evidence="5 8" id="KW-1133">Transmembrane helix</keyword>
<dbReference type="AlphaFoldDB" id="A0A560W8H4"/>
<dbReference type="Proteomes" id="UP000315628">
    <property type="component" value="Unassembled WGS sequence"/>
</dbReference>
<evidence type="ECO:0000256" key="6">
    <source>
        <dbReference type="ARBA" id="ARBA00023136"/>
    </source>
</evidence>
<keyword evidence="3 10" id="KW-0808">Transferase</keyword>
<gene>
    <name evidence="10" type="ORF">FB557_2565</name>
</gene>
<dbReference type="EMBL" id="VIUW01000004">
    <property type="protein sequence ID" value="TWD13921.1"/>
    <property type="molecule type" value="Genomic_DNA"/>
</dbReference>
<evidence type="ECO:0000256" key="7">
    <source>
        <dbReference type="SAM" id="MobiDB-lite"/>
    </source>
</evidence>
<dbReference type="GO" id="GO:0016020">
    <property type="term" value="C:membrane"/>
    <property type="evidence" value="ECO:0007669"/>
    <property type="project" value="UniProtKB-SubCell"/>
</dbReference>
<keyword evidence="4 8" id="KW-0812">Transmembrane</keyword>
<accession>A0A560W8H4</accession>
<dbReference type="PANTHER" id="PTHR30576:SF0">
    <property type="entry name" value="UNDECAPRENYL-PHOSPHATE N-ACETYLGALACTOSAMINYL 1-PHOSPHATE TRANSFERASE-RELATED"/>
    <property type="match status" value="1"/>
</dbReference>
<dbReference type="Pfam" id="PF02397">
    <property type="entry name" value="Bac_transf"/>
    <property type="match status" value="1"/>
</dbReference>
<evidence type="ECO:0000256" key="5">
    <source>
        <dbReference type="ARBA" id="ARBA00022989"/>
    </source>
</evidence>
<keyword evidence="11" id="KW-1185">Reference proteome</keyword>
<feature type="region of interest" description="Disordered" evidence="7">
    <location>
        <begin position="1"/>
        <end position="27"/>
    </location>
</feature>
<evidence type="ECO:0000256" key="4">
    <source>
        <dbReference type="ARBA" id="ARBA00022692"/>
    </source>
</evidence>
<dbReference type="NCBIfam" id="TIGR03025">
    <property type="entry name" value="EPS_sugtrans"/>
    <property type="match status" value="1"/>
</dbReference>
<dbReference type="GO" id="GO:0016780">
    <property type="term" value="F:phosphotransferase activity, for other substituted phosphate groups"/>
    <property type="evidence" value="ECO:0007669"/>
    <property type="project" value="TreeGrafter"/>
</dbReference>
<dbReference type="InterPro" id="IPR017475">
    <property type="entry name" value="EPS_sugar_tfrase"/>
</dbReference>
<dbReference type="OrthoDB" id="9808602at2"/>
<evidence type="ECO:0000313" key="11">
    <source>
        <dbReference type="Proteomes" id="UP000315628"/>
    </source>
</evidence>
<dbReference type="PANTHER" id="PTHR30576">
    <property type="entry name" value="COLANIC BIOSYNTHESIS UDP-GLUCOSE LIPID CARRIER TRANSFERASE"/>
    <property type="match status" value="1"/>
</dbReference>
<evidence type="ECO:0000256" key="3">
    <source>
        <dbReference type="ARBA" id="ARBA00022679"/>
    </source>
</evidence>
<feature type="transmembrane region" description="Helical" evidence="8">
    <location>
        <begin position="37"/>
        <end position="54"/>
    </location>
</feature>
<evidence type="ECO:0000313" key="10">
    <source>
        <dbReference type="EMBL" id="TWD13921.1"/>
    </source>
</evidence>
<feature type="transmembrane region" description="Helical" evidence="8">
    <location>
        <begin position="291"/>
        <end position="312"/>
    </location>
</feature>
<comment type="similarity">
    <text evidence="2">Belongs to the bacterial sugar transferase family.</text>
</comment>
<dbReference type="Gene3D" id="3.40.50.720">
    <property type="entry name" value="NAD(P)-binding Rossmann-like Domain"/>
    <property type="match status" value="1"/>
</dbReference>
<feature type="transmembrane region" description="Helical" evidence="8">
    <location>
        <begin position="91"/>
        <end position="113"/>
    </location>
</feature>
<protein>
    <submittedName>
        <fullName evidence="10">Exopolysaccharide biosynthesis polyprenyl glycosylphosphotransferase</fullName>
    </submittedName>
</protein>
<comment type="subcellular location">
    <subcellularLocation>
        <location evidence="1">Membrane</location>
        <topology evidence="1">Multi-pass membrane protein</topology>
    </subcellularLocation>
</comment>
<dbReference type="InterPro" id="IPR003362">
    <property type="entry name" value="Bact_transf"/>
</dbReference>
<feature type="transmembrane region" description="Helical" evidence="8">
    <location>
        <begin position="119"/>
        <end position="138"/>
    </location>
</feature>
<sequence length="473" mass="51035">MHRLTSHARGRPASPLAVSDGATRPVRQPAHHRSRSALLLLLADLWLPLLVAALDPDRASILLAVAAGLALAHHSAGLYRRRFVEDVLDDLPQMILGVLASLGLGALVVIVTHEPLTSYPVLLGPGLLVSSLVGRQTVYWHRRRRRRASDGSQRLLIVGDGDGGVSLARALLYHCGPDIVPVGIVGSAGSEMHDASPLPVLGGHDDLLEVITSQEVTMAILSSTSLTEWRLTDTVSRLGPRSVDLYTVPVGYSLWRHPSGVTDSIAGVPIIALNLGGVCGHTARVKRAVDVVVSALALVLLSPLLLAIAIAVRMETGPGVIFRQERIGRGGHPFTLYKFTSLIPADDEEAATRWTVAGDHDAVGPVGRFIRATSLDELPQLVNILRGEMSLVGPRPERPYFVEQYRAVYPTYDSRHRAPAGLTGHAAVNGLRGDTSIEERARFDNRYIDTWSLWGDAKILLRTVGCVVRRRGG</sequence>
<feature type="compositionally biased region" description="Basic residues" evidence="7">
    <location>
        <begin position="1"/>
        <end position="10"/>
    </location>
</feature>
<proteinExistence type="inferred from homology"/>
<organism evidence="10 11">
    <name type="scientific">Marihabitans asiaticum</name>
    <dbReference type="NCBI Taxonomy" id="415218"/>
    <lineage>
        <taxon>Bacteria</taxon>
        <taxon>Bacillati</taxon>
        <taxon>Actinomycetota</taxon>
        <taxon>Actinomycetes</taxon>
        <taxon>Micrococcales</taxon>
        <taxon>Intrasporangiaceae</taxon>
        <taxon>Marihabitans</taxon>
    </lineage>
</organism>
<evidence type="ECO:0000256" key="1">
    <source>
        <dbReference type="ARBA" id="ARBA00004141"/>
    </source>
</evidence>
<dbReference type="RefSeq" id="WP_144857973.1">
    <property type="nucleotide sequence ID" value="NZ_BAAAYT010000002.1"/>
</dbReference>
<feature type="transmembrane region" description="Helical" evidence="8">
    <location>
        <begin position="60"/>
        <end position="79"/>
    </location>
</feature>
<feature type="domain" description="Bacterial sugar transferase" evidence="9">
    <location>
        <begin position="286"/>
        <end position="468"/>
    </location>
</feature>
<evidence type="ECO:0000256" key="8">
    <source>
        <dbReference type="SAM" id="Phobius"/>
    </source>
</evidence>
<evidence type="ECO:0000256" key="2">
    <source>
        <dbReference type="ARBA" id="ARBA00006464"/>
    </source>
</evidence>
<comment type="caution">
    <text evidence="10">The sequence shown here is derived from an EMBL/GenBank/DDBJ whole genome shotgun (WGS) entry which is preliminary data.</text>
</comment>
<keyword evidence="6 8" id="KW-0472">Membrane</keyword>
<reference evidence="10 11" key="1">
    <citation type="submission" date="2019-06" db="EMBL/GenBank/DDBJ databases">
        <title>Sequencing the genomes of 1000 actinobacteria strains.</title>
        <authorList>
            <person name="Klenk H.-P."/>
        </authorList>
    </citation>
    <scope>NUCLEOTIDE SEQUENCE [LARGE SCALE GENOMIC DNA]</scope>
    <source>
        <strain evidence="10 11">DSM 18935</strain>
    </source>
</reference>